<evidence type="ECO:0000256" key="2">
    <source>
        <dbReference type="ARBA" id="ARBA00022729"/>
    </source>
</evidence>
<keyword evidence="2 5" id="KW-0732">Signal</keyword>
<name>A0ABS2R8T8_9BACI</name>
<evidence type="ECO:0000313" key="7">
    <source>
        <dbReference type="EMBL" id="MBM7715790.1"/>
    </source>
</evidence>
<protein>
    <submittedName>
        <fullName evidence="7">Iron complex transport system substrate-binding protein</fullName>
    </submittedName>
</protein>
<dbReference type="SUPFAM" id="SSF53807">
    <property type="entry name" value="Helical backbone' metal receptor"/>
    <property type="match status" value="1"/>
</dbReference>
<dbReference type="InterPro" id="IPR050902">
    <property type="entry name" value="ABC_Transporter_SBP"/>
</dbReference>
<dbReference type="NCBIfam" id="NF038402">
    <property type="entry name" value="TroA_like"/>
    <property type="match status" value="1"/>
</dbReference>
<feature type="coiled-coil region" evidence="3">
    <location>
        <begin position="165"/>
        <end position="199"/>
    </location>
</feature>
<evidence type="ECO:0000256" key="3">
    <source>
        <dbReference type="SAM" id="Coils"/>
    </source>
</evidence>
<dbReference type="EMBL" id="JAFBFH010000018">
    <property type="protein sequence ID" value="MBM7715790.1"/>
    <property type="molecule type" value="Genomic_DNA"/>
</dbReference>
<dbReference type="RefSeq" id="WP_077111452.1">
    <property type="nucleotide sequence ID" value="NZ_JAFBFH010000018.1"/>
</dbReference>
<comment type="caution">
    <text evidence="7">The sequence shown here is derived from an EMBL/GenBank/DDBJ whole genome shotgun (WGS) entry which is preliminary data.</text>
</comment>
<comment type="similarity">
    <text evidence="1">Belongs to the bacterial solute-binding protein 8 family.</text>
</comment>
<accession>A0ABS2R8T8</accession>
<dbReference type="InterPro" id="IPR054828">
    <property type="entry name" value="Vit_B12_bind_prot"/>
</dbReference>
<feature type="chain" id="PRO_5045794961" evidence="5">
    <location>
        <begin position="25"/>
        <end position="322"/>
    </location>
</feature>
<evidence type="ECO:0000256" key="5">
    <source>
        <dbReference type="SAM" id="SignalP"/>
    </source>
</evidence>
<evidence type="ECO:0000256" key="4">
    <source>
        <dbReference type="SAM" id="MobiDB-lite"/>
    </source>
</evidence>
<feature type="compositionally biased region" description="Polar residues" evidence="4">
    <location>
        <begin position="31"/>
        <end position="44"/>
    </location>
</feature>
<dbReference type="Pfam" id="PF01497">
    <property type="entry name" value="Peripla_BP_2"/>
    <property type="match status" value="1"/>
</dbReference>
<evidence type="ECO:0000256" key="1">
    <source>
        <dbReference type="ARBA" id="ARBA00008814"/>
    </source>
</evidence>
<evidence type="ECO:0000259" key="6">
    <source>
        <dbReference type="PROSITE" id="PS50983"/>
    </source>
</evidence>
<feature type="region of interest" description="Disordered" evidence="4">
    <location>
        <begin position="26"/>
        <end position="49"/>
    </location>
</feature>
<dbReference type="PANTHER" id="PTHR30535">
    <property type="entry name" value="VITAMIN B12-BINDING PROTEIN"/>
    <property type="match status" value="1"/>
</dbReference>
<dbReference type="PANTHER" id="PTHR30535:SF34">
    <property type="entry name" value="MOLYBDATE-BINDING PROTEIN MOLA"/>
    <property type="match status" value="1"/>
</dbReference>
<dbReference type="CDD" id="cd01143">
    <property type="entry name" value="YvrC"/>
    <property type="match status" value="1"/>
</dbReference>
<dbReference type="Gene3D" id="3.40.50.1980">
    <property type="entry name" value="Nitrogenase molybdenum iron protein domain"/>
    <property type="match status" value="2"/>
</dbReference>
<feature type="signal peptide" evidence="5">
    <location>
        <begin position="1"/>
        <end position="24"/>
    </location>
</feature>
<reference evidence="7 8" key="1">
    <citation type="submission" date="2021-01" db="EMBL/GenBank/DDBJ databases">
        <title>Genomic Encyclopedia of Type Strains, Phase IV (KMG-IV): sequencing the most valuable type-strain genomes for metagenomic binning, comparative biology and taxonomic classification.</title>
        <authorList>
            <person name="Goeker M."/>
        </authorList>
    </citation>
    <scope>NUCLEOTIDE SEQUENCE [LARGE SCALE GENOMIC DNA]</scope>
    <source>
        <strain evidence="7 8">DSM 105453</strain>
    </source>
</reference>
<dbReference type="PROSITE" id="PS51257">
    <property type="entry name" value="PROKAR_LIPOPROTEIN"/>
    <property type="match status" value="1"/>
</dbReference>
<proteinExistence type="inferred from homology"/>
<sequence length="322" mass="35667">MKKFHILLLSIFMLFSLLTGCNQAAEKSGKTDQPSEQQTKQSEQAAFPVTLTDGNGEEITIEKEPERIVSALPSNTEIAFALGLGDKIVGVSDHDNYPEEAAQKEKIGGLELNIEKILSLDPQLVLVDPSNDQKAVEQLKAADIPVLVVNSSESLDDVYKSIELIGKATNTVDEAEKVIEDMRKKIADVEAKVKGIKEEDKKKVFMEISPEPEIYTAGNNTFMDTLLTIIHAENASKEIDGWQKVNDEAVIKMNPDVIITTYSNYVDNPVEQVLKREGWTDITAIKEKQVFDVHSDLINRPGPRLAEGVEELAKAVYPDAFQ</sequence>
<dbReference type="Proteomes" id="UP000823485">
    <property type="component" value="Unassembled WGS sequence"/>
</dbReference>
<keyword evidence="8" id="KW-1185">Reference proteome</keyword>
<evidence type="ECO:0000313" key="8">
    <source>
        <dbReference type="Proteomes" id="UP000823485"/>
    </source>
</evidence>
<keyword evidence="3" id="KW-0175">Coiled coil</keyword>
<dbReference type="PROSITE" id="PS50983">
    <property type="entry name" value="FE_B12_PBP"/>
    <property type="match status" value="1"/>
</dbReference>
<dbReference type="InterPro" id="IPR002491">
    <property type="entry name" value="ABC_transptr_periplasmic_BD"/>
</dbReference>
<feature type="domain" description="Fe/B12 periplasmic-binding" evidence="6">
    <location>
        <begin position="67"/>
        <end position="320"/>
    </location>
</feature>
<gene>
    <name evidence="7" type="ORF">JOC94_002779</name>
</gene>
<organism evidence="7 8">
    <name type="scientific">Siminovitchia thermophila</name>
    <dbReference type="NCBI Taxonomy" id="1245522"/>
    <lineage>
        <taxon>Bacteria</taxon>
        <taxon>Bacillati</taxon>
        <taxon>Bacillota</taxon>
        <taxon>Bacilli</taxon>
        <taxon>Bacillales</taxon>
        <taxon>Bacillaceae</taxon>
        <taxon>Siminovitchia</taxon>
    </lineage>
</organism>